<keyword evidence="7" id="KW-0479">Metal-binding</keyword>
<proteinExistence type="inferred from homology"/>
<keyword evidence="5" id="KW-0349">Heme</keyword>
<comment type="subcellular location">
    <subcellularLocation>
        <location evidence="2">Cell membrane</location>
        <topology evidence="2">Multi-pass membrane protein</topology>
    </subcellularLocation>
</comment>
<gene>
    <name evidence="15" type="ORF">PY650_01410</name>
</gene>
<comment type="cofactor">
    <cofactor evidence="1">
        <name>heme b</name>
        <dbReference type="ChEBI" id="CHEBI:60344"/>
    </cofactor>
</comment>
<evidence type="ECO:0000313" key="16">
    <source>
        <dbReference type="Proteomes" id="UP001172630"/>
    </source>
</evidence>
<evidence type="ECO:0000256" key="1">
    <source>
        <dbReference type="ARBA" id="ARBA00001970"/>
    </source>
</evidence>
<evidence type="ECO:0000256" key="2">
    <source>
        <dbReference type="ARBA" id="ARBA00004651"/>
    </source>
</evidence>
<keyword evidence="6 13" id="KW-0812">Transmembrane</keyword>
<keyword evidence="16" id="KW-1185">Reference proteome</keyword>
<evidence type="ECO:0000256" key="12">
    <source>
        <dbReference type="ARBA" id="ARBA00037975"/>
    </source>
</evidence>
<keyword evidence="8" id="KW-0249">Electron transport</keyword>
<reference evidence="15" key="1">
    <citation type="submission" date="2023-06" db="EMBL/GenBank/DDBJ databases">
        <title>Phylogenetic Diversity of Rhizobium strains.</title>
        <authorList>
            <person name="Moura F.T."/>
            <person name="Helene L.C.F."/>
            <person name="Hungria M."/>
        </authorList>
    </citation>
    <scope>NUCLEOTIDE SEQUENCE</scope>
    <source>
        <strain evidence="15">CCGE524</strain>
    </source>
</reference>
<keyword evidence="10" id="KW-0408">Iron</keyword>
<feature type="transmembrane region" description="Helical" evidence="13">
    <location>
        <begin position="78"/>
        <end position="101"/>
    </location>
</feature>
<protein>
    <submittedName>
        <fullName evidence="15">Cytochrome b/b6 domain-containing protein</fullName>
    </submittedName>
</protein>
<dbReference type="PANTHER" id="PTHR30529">
    <property type="entry name" value="CYTOCHROME B561"/>
    <property type="match status" value="1"/>
</dbReference>
<evidence type="ECO:0000256" key="9">
    <source>
        <dbReference type="ARBA" id="ARBA00022989"/>
    </source>
</evidence>
<keyword evidence="11 13" id="KW-0472">Membrane</keyword>
<dbReference type="InterPro" id="IPR011577">
    <property type="entry name" value="Cyt_b561_bac/Ni-Hgenase"/>
</dbReference>
<dbReference type="SUPFAM" id="SSF81342">
    <property type="entry name" value="Transmembrane di-heme cytochromes"/>
    <property type="match status" value="1"/>
</dbReference>
<dbReference type="Pfam" id="PF01292">
    <property type="entry name" value="Ni_hydr_CYTB"/>
    <property type="match status" value="1"/>
</dbReference>
<evidence type="ECO:0000256" key="10">
    <source>
        <dbReference type="ARBA" id="ARBA00023004"/>
    </source>
</evidence>
<name>A0ABT7K6V3_9HYPH</name>
<keyword evidence="3" id="KW-0813">Transport</keyword>
<evidence type="ECO:0000256" key="11">
    <source>
        <dbReference type="ARBA" id="ARBA00023136"/>
    </source>
</evidence>
<sequence>MAHRDAPAHGASGLRASLCGVDFVHLALYAFMISQVSYGFLMILASGNGPSFFGLFSVPPLIVVDQPARHLIGELHDYTAWAIIAVAGIHGLADLMHHYVLRDRVLVRMIPVRR</sequence>
<dbReference type="PANTHER" id="PTHR30529:SF1">
    <property type="entry name" value="CYTOCHROME B561 HOMOLOG 2"/>
    <property type="match status" value="1"/>
</dbReference>
<keyword evidence="4" id="KW-1003">Cell membrane</keyword>
<dbReference type="RefSeq" id="WP_285877310.1">
    <property type="nucleotide sequence ID" value="NZ_JARFYN010000001.1"/>
</dbReference>
<evidence type="ECO:0000256" key="7">
    <source>
        <dbReference type="ARBA" id="ARBA00022723"/>
    </source>
</evidence>
<evidence type="ECO:0000256" key="4">
    <source>
        <dbReference type="ARBA" id="ARBA00022475"/>
    </source>
</evidence>
<evidence type="ECO:0000256" key="8">
    <source>
        <dbReference type="ARBA" id="ARBA00022982"/>
    </source>
</evidence>
<comment type="caution">
    <text evidence="15">The sequence shown here is derived from an EMBL/GenBank/DDBJ whole genome shotgun (WGS) entry which is preliminary data.</text>
</comment>
<evidence type="ECO:0000256" key="3">
    <source>
        <dbReference type="ARBA" id="ARBA00022448"/>
    </source>
</evidence>
<organism evidence="15 16">
    <name type="scientific">Rhizobium calliandrae</name>
    <dbReference type="NCBI Taxonomy" id="1312182"/>
    <lineage>
        <taxon>Bacteria</taxon>
        <taxon>Pseudomonadati</taxon>
        <taxon>Pseudomonadota</taxon>
        <taxon>Alphaproteobacteria</taxon>
        <taxon>Hyphomicrobiales</taxon>
        <taxon>Rhizobiaceae</taxon>
        <taxon>Rhizobium/Agrobacterium group</taxon>
        <taxon>Rhizobium</taxon>
    </lineage>
</organism>
<feature type="domain" description="Cytochrome b561 bacterial/Ni-hydrogenase" evidence="14">
    <location>
        <begin position="5"/>
        <end position="111"/>
    </location>
</feature>
<keyword evidence="9 13" id="KW-1133">Transmembrane helix</keyword>
<evidence type="ECO:0000256" key="6">
    <source>
        <dbReference type="ARBA" id="ARBA00022692"/>
    </source>
</evidence>
<evidence type="ECO:0000256" key="13">
    <source>
        <dbReference type="SAM" id="Phobius"/>
    </source>
</evidence>
<evidence type="ECO:0000313" key="15">
    <source>
        <dbReference type="EMBL" id="MDL2404335.1"/>
    </source>
</evidence>
<dbReference type="InterPro" id="IPR052168">
    <property type="entry name" value="Cytochrome_b561_oxidase"/>
</dbReference>
<comment type="similarity">
    <text evidence="12">Belongs to the cytochrome b561 family.</text>
</comment>
<evidence type="ECO:0000259" key="14">
    <source>
        <dbReference type="Pfam" id="PF01292"/>
    </source>
</evidence>
<dbReference type="InterPro" id="IPR016174">
    <property type="entry name" value="Di-haem_cyt_TM"/>
</dbReference>
<evidence type="ECO:0000256" key="5">
    <source>
        <dbReference type="ARBA" id="ARBA00022617"/>
    </source>
</evidence>
<dbReference type="Proteomes" id="UP001172630">
    <property type="component" value="Unassembled WGS sequence"/>
</dbReference>
<dbReference type="EMBL" id="JARFYN010000001">
    <property type="protein sequence ID" value="MDL2404335.1"/>
    <property type="molecule type" value="Genomic_DNA"/>
</dbReference>
<accession>A0ABT7K6V3</accession>